<dbReference type="EMBL" id="MN740286">
    <property type="protein sequence ID" value="QHT98037.1"/>
    <property type="molecule type" value="Genomic_DNA"/>
</dbReference>
<reference evidence="1" key="1">
    <citation type="journal article" date="2020" name="Nature">
        <title>Giant virus diversity and host interactions through global metagenomics.</title>
        <authorList>
            <person name="Schulz F."/>
            <person name="Roux S."/>
            <person name="Paez-Espino D."/>
            <person name="Jungbluth S."/>
            <person name="Walsh D.A."/>
            <person name="Denef V.J."/>
            <person name="McMahon K.D."/>
            <person name="Konstantinidis K.T."/>
            <person name="Eloe-Fadrosh E.A."/>
            <person name="Kyrpides N.C."/>
            <person name="Woyke T."/>
        </authorList>
    </citation>
    <scope>NUCLEOTIDE SEQUENCE</scope>
    <source>
        <strain evidence="1">GVMAG-M-3300025626-8</strain>
    </source>
</reference>
<proteinExistence type="predicted"/>
<dbReference type="AlphaFoldDB" id="A0A6C0J261"/>
<organism evidence="1">
    <name type="scientific">viral metagenome</name>
    <dbReference type="NCBI Taxonomy" id="1070528"/>
    <lineage>
        <taxon>unclassified sequences</taxon>
        <taxon>metagenomes</taxon>
        <taxon>organismal metagenomes</taxon>
    </lineage>
</organism>
<protein>
    <submittedName>
        <fullName evidence="1">Uncharacterized protein</fullName>
    </submittedName>
</protein>
<evidence type="ECO:0000313" key="1">
    <source>
        <dbReference type="EMBL" id="QHT98037.1"/>
    </source>
</evidence>
<name>A0A6C0J261_9ZZZZ</name>
<sequence length="720" mass="84141">MLKILKRMFEPSSEQAIKDRISRRMHNLQLRTRMMATQAPNNDGRVILNQRKESNQIKRKRLDELLQKNNLSNSARPIIRVNKNDKKKLVTFIVPFATPNKSKSASIYLTSIKHEKQNRGEFKNIDIINVQNNNSKLKFTLSSNKNMTIPIPEHFVEKIYGVDVMFKKSNIEKEDLINWSKYKMVGKNIKYVKHLVSVSEFFEEEPLMKLYGPAGLWNKYGDLVASKVQEMKSVVDPKNFVKFLGATSEQSNALAAQLFELMNIYINLEKRVFKNKTKIYVQPLYKNYIVAEGNHLIENATHLPKFCNIPFDWRVHLVHATMLDQNTEKKGKNIKYPNGFDMSTKEGKQSFVTRLESADGVGGTWIDFQVHLMQSMNTSDRSLELTDTKKSKVHSFLNKYGPHGTKEAKKNNYMNRNVSQHSAERQQTANAFYYNLFLKKYRPFLKQSFHTIGSIRYPHSDSVSCPLTKRNHVWQYEFNKERRLNTRINSNDSWLNLLYKREGYVETMQKAHEHIESCLDQLVEYYKMKVSVDSTRLNTNTNEKQKALDIDLAWELYNICERSKLYEHPMFRVCAGFKVLNSPNPQSSKFMDRFRYMVHNRPQKTSRSEPAEDEKNNFRNLSNVEYILTQNDVKYFFMSSDLYDSPKYMIKKVEHHSDDSTPFKKANNTKNNKGVIVPQLDCSSLSSNGMKLLEKDKSAKSGNLFLAWPTLHDASAYYRY</sequence>
<accession>A0A6C0J261</accession>